<sequence>MYRLLLTITFLILVTAPLSAQERGLQPMDFYNELTIQGVAMSPTGELIAFTVMTINEEKNKRHREI</sequence>
<organism evidence="1">
    <name type="scientific">marine metagenome</name>
    <dbReference type="NCBI Taxonomy" id="408172"/>
    <lineage>
        <taxon>unclassified sequences</taxon>
        <taxon>metagenomes</taxon>
        <taxon>ecological metagenomes</taxon>
    </lineage>
</organism>
<reference evidence="1" key="1">
    <citation type="submission" date="2018-05" db="EMBL/GenBank/DDBJ databases">
        <authorList>
            <person name="Lanie J.A."/>
            <person name="Ng W.-L."/>
            <person name="Kazmierczak K.M."/>
            <person name="Andrzejewski T.M."/>
            <person name="Davidsen T.M."/>
            <person name="Wayne K.J."/>
            <person name="Tettelin H."/>
            <person name="Glass J.I."/>
            <person name="Rusch D."/>
            <person name="Podicherti R."/>
            <person name="Tsui H.-C.T."/>
            <person name="Winkler M.E."/>
        </authorList>
    </citation>
    <scope>NUCLEOTIDE SEQUENCE</scope>
</reference>
<protein>
    <submittedName>
        <fullName evidence="1">Uncharacterized protein</fullName>
    </submittedName>
</protein>
<dbReference type="EMBL" id="UINC01037826">
    <property type="protein sequence ID" value="SVB33895.1"/>
    <property type="molecule type" value="Genomic_DNA"/>
</dbReference>
<dbReference type="AlphaFoldDB" id="A0A382D6J9"/>
<evidence type="ECO:0000313" key="1">
    <source>
        <dbReference type="EMBL" id="SVB33895.1"/>
    </source>
</evidence>
<name>A0A382D6J9_9ZZZZ</name>
<gene>
    <name evidence="1" type="ORF">METZ01_LOCUS186749</name>
</gene>
<proteinExistence type="predicted"/>
<feature type="non-terminal residue" evidence="1">
    <location>
        <position position="66"/>
    </location>
</feature>
<accession>A0A382D6J9</accession>